<protein>
    <submittedName>
        <fullName evidence="2">Uncharacterized protein</fullName>
    </submittedName>
</protein>
<sequence length="129" mass="14190">MVSHHNLKAAAVLCTLPLCAQAAPEPVIAVFCLTDTVCRNSADNCAADGYSVRFTKFDDLSGVLRFDNGPDLRAQATTIAGQTKSTFSDRDGTWEFTHDRDQTFTLMRRAPNALPTYETYYAGTCRDQS</sequence>
<keyword evidence="1" id="KW-0732">Signal</keyword>
<feature type="chain" id="PRO_5013051465" evidence="1">
    <location>
        <begin position="23"/>
        <end position="129"/>
    </location>
</feature>
<proteinExistence type="predicted"/>
<dbReference type="RefSeq" id="WP_085836251.1">
    <property type="nucleotide sequence ID" value="NZ_FWFS01000005.1"/>
</dbReference>
<evidence type="ECO:0000256" key="1">
    <source>
        <dbReference type="SAM" id="SignalP"/>
    </source>
</evidence>
<evidence type="ECO:0000313" key="2">
    <source>
        <dbReference type="EMBL" id="SLN40446.1"/>
    </source>
</evidence>
<dbReference type="AlphaFoldDB" id="A0A1Y5SIJ1"/>
<accession>A0A1Y5SIJ1</accession>
<dbReference type="Proteomes" id="UP000193862">
    <property type="component" value="Unassembled WGS sequence"/>
</dbReference>
<name>A0A1Y5SIJ1_9RHOB</name>
<keyword evidence="3" id="KW-1185">Reference proteome</keyword>
<evidence type="ECO:0000313" key="3">
    <source>
        <dbReference type="Proteomes" id="UP000193862"/>
    </source>
</evidence>
<organism evidence="2 3">
    <name type="scientific">Aquimixticola soesokkakensis</name>
    <dbReference type="NCBI Taxonomy" id="1519096"/>
    <lineage>
        <taxon>Bacteria</taxon>
        <taxon>Pseudomonadati</taxon>
        <taxon>Pseudomonadota</taxon>
        <taxon>Alphaproteobacteria</taxon>
        <taxon>Rhodobacterales</taxon>
        <taxon>Paracoccaceae</taxon>
        <taxon>Aquimixticola</taxon>
    </lineage>
</organism>
<reference evidence="2 3" key="1">
    <citation type="submission" date="2017-03" db="EMBL/GenBank/DDBJ databases">
        <authorList>
            <person name="Afonso C.L."/>
            <person name="Miller P.J."/>
            <person name="Scott M.A."/>
            <person name="Spackman E."/>
            <person name="Goraichik I."/>
            <person name="Dimitrov K.M."/>
            <person name="Suarez D.L."/>
            <person name="Swayne D.E."/>
        </authorList>
    </citation>
    <scope>NUCLEOTIDE SEQUENCE [LARGE SCALE GENOMIC DNA]</scope>
    <source>
        <strain evidence="2 3">CECT 8620</strain>
    </source>
</reference>
<dbReference type="EMBL" id="FWFS01000005">
    <property type="protein sequence ID" value="SLN40446.1"/>
    <property type="molecule type" value="Genomic_DNA"/>
</dbReference>
<feature type="signal peptide" evidence="1">
    <location>
        <begin position="1"/>
        <end position="22"/>
    </location>
</feature>
<gene>
    <name evidence="2" type="ORF">AQS8620_01531</name>
</gene>
<dbReference type="OrthoDB" id="9932029at2"/>